<name>H1DID9_9BACT</name>
<dbReference type="NCBIfam" id="TIGR04056">
    <property type="entry name" value="OMP_RagA_SusC"/>
    <property type="match status" value="1"/>
</dbReference>
<comment type="similarity">
    <text evidence="7">Belongs to the TonB-dependent receptor family.</text>
</comment>
<keyword evidence="10" id="KW-1185">Reference proteome</keyword>
<evidence type="ECO:0000256" key="7">
    <source>
        <dbReference type="PROSITE-ProRule" id="PRU01360"/>
    </source>
</evidence>
<dbReference type="SUPFAM" id="SSF49464">
    <property type="entry name" value="Carboxypeptidase regulatory domain-like"/>
    <property type="match status" value="1"/>
</dbReference>
<evidence type="ECO:0000256" key="5">
    <source>
        <dbReference type="ARBA" id="ARBA00023136"/>
    </source>
</evidence>
<keyword evidence="5 7" id="KW-0472">Membrane</keyword>
<dbReference type="Gene3D" id="2.60.40.1120">
    <property type="entry name" value="Carboxypeptidase-like, regulatory domain"/>
    <property type="match status" value="1"/>
</dbReference>
<evidence type="ECO:0000256" key="6">
    <source>
        <dbReference type="ARBA" id="ARBA00023237"/>
    </source>
</evidence>
<dbReference type="eggNOG" id="COG1629">
    <property type="taxonomic scope" value="Bacteria"/>
</dbReference>
<evidence type="ECO:0000313" key="10">
    <source>
        <dbReference type="Proteomes" id="UP000004892"/>
    </source>
</evidence>
<keyword evidence="4 7" id="KW-0812">Transmembrane</keyword>
<keyword evidence="2 7" id="KW-0813">Transport</keyword>
<evidence type="ECO:0000256" key="4">
    <source>
        <dbReference type="ARBA" id="ARBA00022692"/>
    </source>
</evidence>
<keyword evidence="6 7" id="KW-0998">Cell outer membrane</keyword>
<evidence type="ECO:0000313" key="9">
    <source>
        <dbReference type="EMBL" id="EHP46551.1"/>
    </source>
</evidence>
<dbReference type="InterPro" id="IPR037066">
    <property type="entry name" value="Plug_dom_sf"/>
</dbReference>
<evidence type="ECO:0000256" key="1">
    <source>
        <dbReference type="ARBA" id="ARBA00004571"/>
    </source>
</evidence>
<accession>H1DID9</accession>
<dbReference type="Gene3D" id="2.170.130.10">
    <property type="entry name" value="TonB-dependent receptor, plug domain"/>
    <property type="match status" value="1"/>
</dbReference>
<sequence length="1231" mass="138176">MDEGQQVMLDLNYKFMKKKQLIAIPRGQLLKKTLRIMRLTLILMLAFIFDVNALGFSQVVRVSVHCQNELLSKVFKDLENQTDYYFFFNDKNVNTDQRVTLSIQEEELEKALQKIIGDGYQYEISNNLIIITKAKIAAQLKAGVEKKRFTGVVRDSKGESIPGVSVVVKGTTTGTATDLDGKFTIDCPSDKPMILVFSFVGMKSKEVTATPDKPLSIVLEDDAQVLEDVVVTGYRSISKTTFTGSSTKLQQEDIAQKGVVDVSRMLEGQVAGVSIQNVSGTFGAAPKVRVRGATSLSGENKPLWVIDGVVHEDIVSVSNDELTSGDPTTLLGSAVAGLNANDIESIDILKDAAATALYGARAMNGVVVVTTKKGVEGRPILRYSGNFTVQFRPTYADYDILNSGDQMSIYAELERKGFLNSDLVNDANSGVYGKMYKLINTYDPETGEFGLLNTVEARRQFLRRYANANTDWFKVLFRNSLQQEHSISISAGNQKSRTYGSLSFLNDEGWSIGTKVRRYTANIRNDLKLADNLNLGLQVIGSVRDQKAPGALSRRSNTVEGTYDRDFDINPFSYALNTSRAMTCYDEDGNLEFFTRNYAPFNIIHELRNNSIHLKMVDVKAQVDLGWEIVKGLRYEFTGAVRYVKSDREHMIKEKSNMAEAYRADYNSTIRKNNNFLYKDPDHPEAEPVSVLPYGGFYNRTEDQLTSYDVRNSLKFNKKFGLHELNMIGGIQVKYADRQAFNNTGYGYQYEEGGNVSVDYRIMKMMIESNFPYYGMGTTRDRFVAFYYNADYGYDARYIFSGTVRYDGTNALGKSRTARWLPTWNVSAKWNISNEHFMEPVKWVDQLSLRASYGLTASMNSSASASAKFVDGTTNRPTAGDHESVITMDALENKDLTWEKGHVLNLGIDLGLFNRRLDVIFDYWKRNSFDLIATMKTSGIGGKISKKANYADMESSGFDIAIGITPIRTKDWGWKSNFTLGYTKTKITNSKNLPSINNMIRSTGGNLEGYPVGSLFSIQFCGLTPDTGVPLILDQNGEVAETIDFQSTNLQYLKYEGPVDPTYTGGWSNTFRWKDLSVNVFLTFQAGNKVRLDGQFKKRYTELDAMSKVFKDRWMHPGDEKYTNVPSIPDAMTVSRLSSKYAYSAYNYTGLRVAKGDFVRLKTISLTYRLPKYILEKTRILSDMTLTVAGSNLWLIYADKKFNGQDPEFYNTGGVAQPLARQFTVALNIGF</sequence>
<dbReference type="Pfam" id="PF13715">
    <property type="entry name" value="CarbopepD_reg_2"/>
    <property type="match status" value="1"/>
</dbReference>
<dbReference type="EMBL" id="ADMC01000025">
    <property type="protein sequence ID" value="EHP46551.1"/>
    <property type="molecule type" value="Genomic_DNA"/>
</dbReference>
<reference evidence="9 10" key="1">
    <citation type="submission" date="2012-01" db="EMBL/GenBank/DDBJ databases">
        <title>The Genome Sequence of Odoribacter laneus YIT 12061.</title>
        <authorList>
            <consortium name="The Broad Institute Genome Sequencing Platform"/>
            <person name="Earl A."/>
            <person name="Ward D."/>
            <person name="Feldgarden M."/>
            <person name="Gevers D."/>
            <person name="Morotomi M."/>
            <person name="Young S.K."/>
            <person name="Zeng Q."/>
            <person name="Gargeya S."/>
            <person name="Fitzgerald M."/>
            <person name="Haas B."/>
            <person name="Abouelleil A."/>
            <person name="Alvarado L."/>
            <person name="Arachchi H.M."/>
            <person name="Berlin A."/>
            <person name="Chapman S.B."/>
            <person name="Gearin G."/>
            <person name="Goldberg J."/>
            <person name="Griggs A."/>
            <person name="Gujja S."/>
            <person name="Hansen M."/>
            <person name="Heiman D."/>
            <person name="Howarth C."/>
            <person name="Larimer J."/>
            <person name="Lui A."/>
            <person name="MacDonald P.J.P."/>
            <person name="McCowen C."/>
            <person name="Montmayeur A."/>
            <person name="Murphy C."/>
            <person name="Neiman D."/>
            <person name="Pearson M."/>
            <person name="Priest M."/>
            <person name="Roberts A."/>
            <person name="Saif S."/>
            <person name="Shea T."/>
            <person name="Sisk P."/>
            <person name="Stolte C."/>
            <person name="Sykes S."/>
            <person name="Wortman J."/>
            <person name="Nusbaum C."/>
            <person name="Birren B."/>
        </authorList>
    </citation>
    <scope>NUCLEOTIDE SEQUENCE [LARGE SCALE GENOMIC DNA]</scope>
    <source>
        <strain evidence="9 10">YIT 12061</strain>
    </source>
</reference>
<dbReference type="InterPro" id="IPR036942">
    <property type="entry name" value="Beta-barrel_TonB_sf"/>
</dbReference>
<evidence type="ECO:0000259" key="8">
    <source>
        <dbReference type="Pfam" id="PF07715"/>
    </source>
</evidence>
<dbReference type="PROSITE" id="PS52016">
    <property type="entry name" value="TONB_DEPENDENT_REC_3"/>
    <property type="match status" value="1"/>
</dbReference>
<proteinExistence type="inferred from homology"/>
<dbReference type="InterPro" id="IPR008969">
    <property type="entry name" value="CarboxyPept-like_regulatory"/>
</dbReference>
<dbReference type="InterPro" id="IPR023996">
    <property type="entry name" value="TonB-dep_OMP_SusC/RagA"/>
</dbReference>
<dbReference type="AlphaFoldDB" id="H1DID9"/>
<dbReference type="STRING" id="742817.HMPREF9449_02168"/>
<dbReference type="InterPro" id="IPR012910">
    <property type="entry name" value="Plug_dom"/>
</dbReference>
<dbReference type="GO" id="GO:0009279">
    <property type="term" value="C:cell outer membrane"/>
    <property type="evidence" value="ECO:0007669"/>
    <property type="project" value="UniProtKB-SubCell"/>
</dbReference>
<dbReference type="Proteomes" id="UP000004892">
    <property type="component" value="Unassembled WGS sequence"/>
</dbReference>
<dbReference type="PATRIC" id="fig|742817.3.peg.2317"/>
<organism evidence="9 10">
    <name type="scientific">Odoribacter laneus YIT 12061</name>
    <dbReference type="NCBI Taxonomy" id="742817"/>
    <lineage>
        <taxon>Bacteria</taxon>
        <taxon>Pseudomonadati</taxon>
        <taxon>Bacteroidota</taxon>
        <taxon>Bacteroidia</taxon>
        <taxon>Bacteroidales</taxon>
        <taxon>Odoribacteraceae</taxon>
        <taxon>Odoribacter</taxon>
    </lineage>
</organism>
<gene>
    <name evidence="9" type="ORF">HMPREF9449_02168</name>
</gene>
<dbReference type="HOGENOM" id="CLU_004317_0_1_10"/>
<dbReference type="InterPro" id="IPR039426">
    <property type="entry name" value="TonB-dep_rcpt-like"/>
</dbReference>
<dbReference type="SUPFAM" id="SSF56935">
    <property type="entry name" value="Porins"/>
    <property type="match status" value="1"/>
</dbReference>
<dbReference type="NCBIfam" id="TIGR04057">
    <property type="entry name" value="SusC_RagA_signa"/>
    <property type="match status" value="1"/>
</dbReference>
<evidence type="ECO:0000256" key="3">
    <source>
        <dbReference type="ARBA" id="ARBA00022452"/>
    </source>
</evidence>
<protein>
    <submittedName>
        <fullName evidence="9">SusC/RagA family TonB-linked outer membrane protein</fullName>
    </submittedName>
</protein>
<comment type="caution">
    <text evidence="9">The sequence shown here is derived from an EMBL/GenBank/DDBJ whole genome shotgun (WGS) entry which is preliminary data.</text>
</comment>
<evidence type="ECO:0000256" key="2">
    <source>
        <dbReference type="ARBA" id="ARBA00022448"/>
    </source>
</evidence>
<dbReference type="Pfam" id="PF07715">
    <property type="entry name" value="Plug"/>
    <property type="match status" value="1"/>
</dbReference>
<keyword evidence="3 7" id="KW-1134">Transmembrane beta strand</keyword>
<dbReference type="InterPro" id="IPR023997">
    <property type="entry name" value="TonB-dep_OMP_SusC/RagA_CS"/>
</dbReference>
<comment type="subcellular location">
    <subcellularLocation>
        <location evidence="1 7">Cell outer membrane</location>
        <topology evidence="1 7">Multi-pass membrane protein</topology>
    </subcellularLocation>
</comment>
<dbReference type="Gene3D" id="2.40.170.20">
    <property type="entry name" value="TonB-dependent receptor, beta-barrel domain"/>
    <property type="match status" value="1"/>
</dbReference>
<feature type="domain" description="TonB-dependent receptor plug" evidence="8">
    <location>
        <begin position="241"/>
        <end position="366"/>
    </location>
</feature>